<name>A0A433SH80_9BURK</name>
<sequence length="213" mass="24288" precursor="true">MKFIFTIFIASFLSVVNAQPMPDSSLEDAVREIALAVHDVDQQKLSHYIHPRIGVFIPYKIGIPPVIDHESHIDIYALSQMRDTFWPVTLKAEEGIQRFLNSTQFHYTTTITSHCEDDAHYVLEGQPLQVGVYLTEDNLLSTLLQQLVEFWDYPEAIEEISGGFSLDKIHALEANSYRVIINTGADTLAFSVTQIEGCWYLWLIDRYTLDCSA</sequence>
<evidence type="ECO:0000256" key="1">
    <source>
        <dbReference type="SAM" id="SignalP"/>
    </source>
</evidence>
<dbReference type="OrthoDB" id="5347149at2"/>
<feature type="signal peptide" evidence="1">
    <location>
        <begin position="1"/>
        <end position="18"/>
    </location>
</feature>
<dbReference type="EMBL" id="PQSP01000001">
    <property type="protein sequence ID" value="RUS68109.1"/>
    <property type="molecule type" value="Genomic_DNA"/>
</dbReference>
<dbReference type="RefSeq" id="WP_126978003.1">
    <property type="nucleotide sequence ID" value="NZ_PQSP01000001.1"/>
</dbReference>
<keyword evidence="1" id="KW-0732">Signal</keyword>
<proteinExistence type="predicted"/>
<evidence type="ECO:0000313" key="3">
    <source>
        <dbReference type="Proteomes" id="UP000286947"/>
    </source>
</evidence>
<organism evidence="2 3">
    <name type="scientific">Saezia sanguinis</name>
    <dbReference type="NCBI Taxonomy" id="1965230"/>
    <lineage>
        <taxon>Bacteria</taxon>
        <taxon>Pseudomonadati</taxon>
        <taxon>Pseudomonadota</taxon>
        <taxon>Betaproteobacteria</taxon>
        <taxon>Burkholderiales</taxon>
        <taxon>Saeziaceae</taxon>
        <taxon>Saezia</taxon>
    </lineage>
</organism>
<gene>
    <name evidence="2" type="ORF">CUZ56_00594</name>
</gene>
<evidence type="ECO:0000313" key="2">
    <source>
        <dbReference type="EMBL" id="RUS68109.1"/>
    </source>
</evidence>
<reference evidence="2 3" key="1">
    <citation type="submission" date="2018-01" db="EMBL/GenBank/DDBJ databases">
        <title>Saezia sanguinis gen. nov., sp. nov., in the order Burkholderiales isolated from human blood.</title>
        <authorList>
            <person name="Medina-Pascual M.J."/>
            <person name="Valdezate S."/>
            <person name="Monzon S."/>
            <person name="Cuesta I."/>
            <person name="Carrasco G."/>
            <person name="Villalon P."/>
            <person name="Saez-Nieto J.A."/>
        </authorList>
    </citation>
    <scope>NUCLEOTIDE SEQUENCE [LARGE SCALE GENOMIC DNA]</scope>
    <source>
        <strain evidence="2 3">CNM695-12</strain>
    </source>
</reference>
<comment type="caution">
    <text evidence="2">The sequence shown here is derived from an EMBL/GenBank/DDBJ whole genome shotgun (WGS) entry which is preliminary data.</text>
</comment>
<protein>
    <submittedName>
        <fullName evidence="2">Uncharacterized protein</fullName>
    </submittedName>
</protein>
<feature type="chain" id="PRO_5019021886" evidence="1">
    <location>
        <begin position="19"/>
        <end position="213"/>
    </location>
</feature>
<accession>A0A433SH80</accession>
<keyword evidence="3" id="KW-1185">Reference proteome</keyword>
<dbReference type="Proteomes" id="UP000286947">
    <property type="component" value="Unassembled WGS sequence"/>
</dbReference>
<dbReference type="AlphaFoldDB" id="A0A433SH80"/>